<dbReference type="AlphaFoldDB" id="A0AAU9U5Q4"/>
<evidence type="ECO:0000313" key="4">
    <source>
        <dbReference type="Proteomes" id="UP001153954"/>
    </source>
</evidence>
<feature type="coiled-coil region" evidence="1">
    <location>
        <begin position="165"/>
        <end position="278"/>
    </location>
</feature>
<keyword evidence="4" id="KW-1185">Reference proteome</keyword>
<sequence>MYLLISNRLSPQRLWWVAAALLLVATNSHARNVTHEDIRDAMISLVHMFRTSEDKLERHEYREKALGEQLKKMIAGLEKKHRSLEAMKGTISRLDDRLYNVENIFLQKDEREKQTQKQTNEALDEIKKSLQSLTAIVTENLKKTTATTELDNSLTPHEDSVSKRLEATDTKLDAIKQEIENLKKSLSKDSLRAMCLEVASDINPFERHISETEKLLNKYELKLNEYNGNATKVQTDFVPLSEVSLADEAWHSKMTEVMERQEKDIKKIQQLLSDAESMWKDLPHLADLQRTTNYTLEAVGELKRNLTENQDKAALKTNMKLQEMGEKIFATNEDIQQSLTEGNTMSERAYNDIQHSYDTLRNELQVFSKNEHVLLQTADNVIATKKRIEYGVHQISLEIGELIRVRGNLLNKSISERFDKIESSLLANQTQALGNLSAKIESDMSQVWRQIGVMYQQLTSNRATLDKLAEQTMLYVNGSTSTLGNMSEKVSAITTRMAEVDDNLNYLLGRLSLVTQEFTQIKTGLGEALENARSSFHNVKAELEDVGPGPHQTQ</sequence>
<dbReference type="Proteomes" id="UP001153954">
    <property type="component" value="Unassembled WGS sequence"/>
</dbReference>
<evidence type="ECO:0000256" key="2">
    <source>
        <dbReference type="SAM" id="SignalP"/>
    </source>
</evidence>
<dbReference type="PANTHER" id="PTHR39960">
    <property type="entry name" value="LD34147P"/>
    <property type="match status" value="1"/>
</dbReference>
<proteinExistence type="predicted"/>
<feature type="coiled-coil region" evidence="1">
    <location>
        <begin position="67"/>
        <end position="126"/>
    </location>
</feature>
<keyword evidence="1" id="KW-0175">Coiled coil</keyword>
<organism evidence="3 4">
    <name type="scientific">Euphydryas editha</name>
    <name type="common">Edith's checkerspot</name>
    <dbReference type="NCBI Taxonomy" id="104508"/>
    <lineage>
        <taxon>Eukaryota</taxon>
        <taxon>Metazoa</taxon>
        <taxon>Ecdysozoa</taxon>
        <taxon>Arthropoda</taxon>
        <taxon>Hexapoda</taxon>
        <taxon>Insecta</taxon>
        <taxon>Pterygota</taxon>
        <taxon>Neoptera</taxon>
        <taxon>Endopterygota</taxon>
        <taxon>Lepidoptera</taxon>
        <taxon>Glossata</taxon>
        <taxon>Ditrysia</taxon>
        <taxon>Papilionoidea</taxon>
        <taxon>Nymphalidae</taxon>
        <taxon>Nymphalinae</taxon>
        <taxon>Euphydryas</taxon>
    </lineage>
</organism>
<comment type="caution">
    <text evidence="3">The sequence shown here is derived from an EMBL/GenBank/DDBJ whole genome shotgun (WGS) entry which is preliminary data.</text>
</comment>
<dbReference type="EMBL" id="CAKOGL010000012">
    <property type="protein sequence ID" value="CAH2093127.1"/>
    <property type="molecule type" value="Genomic_DNA"/>
</dbReference>
<feature type="signal peptide" evidence="2">
    <location>
        <begin position="1"/>
        <end position="30"/>
    </location>
</feature>
<dbReference type="GO" id="GO:0005886">
    <property type="term" value="C:plasma membrane"/>
    <property type="evidence" value="ECO:0007669"/>
    <property type="project" value="TreeGrafter"/>
</dbReference>
<feature type="chain" id="PRO_5043998330" description="Paramyosin" evidence="2">
    <location>
        <begin position="31"/>
        <end position="554"/>
    </location>
</feature>
<dbReference type="PANTHER" id="PTHR39960:SF1">
    <property type="entry name" value="LD34147P"/>
    <property type="match status" value="1"/>
</dbReference>
<keyword evidence="2" id="KW-0732">Signal</keyword>
<gene>
    <name evidence="3" type="ORF">EEDITHA_LOCUS8823</name>
</gene>
<reference evidence="3" key="1">
    <citation type="submission" date="2022-03" db="EMBL/GenBank/DDBJ databases">
        <authorList>
            <person name="Tunstrom K."/>
        </authorList>
    </citation>
    <scope>NUCLEOTIDE SEQUENCE</scope>
</reference>
<name>A0AAU9U5Q4_EUPED</name>
<evidence type="ECO:0000256" key="1">
    <source>
        <dbReference type="SAM" id="Coils"/>
    </source>
</evidence>
<accession>A0AAU9U5Q4</accession>
<protein>
    <recommendedName>
        <fullName evidence="5">Paramyosin</fullName>
    </recommendedName>
</protein>
<evidence type="ECO:0000313" key="3">
    <source>
        <dbReference type="EMBL" id="CAH2093127.1"/>
    </source>
</evidence>
<evidence type="ECO:0008006" key="5">
    <source>
        <dbReference type="Google" id="ProtNLM"/>
    </source>
</evidence>